<keyword evidence="3" id="KW-1185">Reference proteome</keyword>
<keyword evidence="1" id="KW-0812">Transmembrane</keyword>
<comment type="caution">
    <text evidence="2">The sequence shown here is derived from an EMBL/GenBank/DDBJ whole genome shotgun (WGS) entry which is preliminary data.</text>
</comment>
<dbReference type="Proteomes" id="UP000068164">
    <property type="component" value="Unassembled WGS sequence"/>
</dbReference>
<evidence type="ECO:0000313" key="2">
    <source>
        <dbReference type="EMBL" id="KWV52333.1"/>
    </source>
</evidence>
<sequence>MSFRIFIPILLLIVIVSGGSAYAASLSITRTIFVLLPVYLVAQVAYFISLVYAVYRSRNADFCQPRPVYPANVKAAEKLRIRGHEGINASNILHLRQNREP</sequence>
<name>A0A109JP07_9HYPH</name>
<evidence type="ECO:0000256" key="1">
    <source>
        <dbReference type="SAM" id="Phobius"/>
    </source>
</evidence>
<feature type="transmembrane region" description="Helical" evidence="1">
    <location>
        <begin position="33"/>
        <end position="55"/>
    </location>
</feature>
<dbReference type="EMBL" id="LNCD01000072">
    <property type="protein sequence ID" value="KWV52333.1"/>
    <property type="molecule type" value="Genomic_DNA"/>
</dbReference>
<gene>
    <name evidence="2" type="ORF">AS026_05030</name>
</gene>
<protein>
    <submittedName>
        <fullName evidence="2">Uncharacterized protein</fullName>
    </submittedName>
</protein>
<proteinExistence type="predicted"/>
<keyword evidence="1" id="KW-1133">Transmembrane helix</keyword>
<organism evidence="2 3">
    <name type="scientific">Rhizobium altiplani</name>
    <dbReference type="NCBI Taxonomy" id="1864509"/>
    <lineage>
        <taxon>Bacteria</taxon>
        <taxon>Pseudomonadati</taxon>
        <taxon>Pseudomonadota</taxon>
        <taxon>Alphaproteobacteria</taxon>
        <taxon>Hyphomicrobiales</taxon>
        <taxon>Rhizobiaceae</taxon>
        <taxon>Rhizobium/Agrobacterium group</taxon>
        <taxon>Rhizobium</taxon>
    </lineage>
</organism>
<accession>A0A109JP07</accession>
<keyword evidence="1" id="KW-0472">Membrane</keyword>
<dbReference type="AlphaFoldDB" id="A0A109JP07"/>
<reference evidence="2 3" key="1">
    <citation type="submission" date="2015-11" db="EMBL/GenBank/DDBJ databases">
        <title>Draft Genome Sequence of the Strain BR 10423 (Rhizobium sp.) isolated from nodules of Mimosa pudica.</title>
        <authorList>
            <person name="Barauna A.C."/>
            <person name="Zilli J.E."/>
            <person name="Simoes-Araujo J.L."/>
            <person name="Reis V.M."/>
            <person name="James E.K."/>
            <person name="Reis F.B.Jr."/>
            <person name="Rouws L.F."/>
            <person name="Passos S.R."/>
            <person name="Gois S.R."/>
        </authorList>
    </citation>
    <scope>NUCLEOTIDE SEQUENCE [LARGE SCALE GENOMIC DNA]</scope>
    <source>
        <strain evidence="2 3">BR10423</strain>
    </source>
</reference>
<evidence type="ECO:0000313" key="3">
    <source>
        <dbReference type="Proteomes" id="UP000068164"/>
    </source>
</evidence>